<organism evidence="1 2">
    <name type="scientific">Cytobacillus firmus</name>
    <name type="common">Bacillus firmus</name>
    <dbReference type="NCBI Taxonomy" id="1399"/>
    <lineage>
        <taxon>Bacteria</taxon>
        <taxon>Bacillati</taxon>
        <taxon>Bacillota</taxon>
        <taxon>Bacilli</taxon>
        <taxon>Bacillales</taxon>
        <taxon>Bacillaceae</taxon>
        <taxon>Cytobacillus</taxon>
    </lineage>
</organism>
<sequence>MLVVATIKQIQLHPIKEPPSQENDFQKFKTEDGEIEINIFNKGSFSKATLKQIKEETLSFFNALQKGIVPNSSPSKIYIHLYDEKKVSYASDNTIHLYWVKEGNYPLIHELAHVIFGYTEGHVTQEGLAIFMQDSYSDKGAFPNFQEDVHDIMKYLMTQEISIPLETLLRENQIFTHSKLNKDSYSLRWLGYIESASFSDFLINQYGMEEFLKIYDRPNLTDVIHTVYGKKLEHLEMEWKEFLQGNSVPNEETIRSYDPQIQEIIKHLEANKEQILKTS</sequence>
<proteinExistence type="predicted"/>
<reference evidence="1 2" key="1">
    <citation type="submission" date="2018-06" db="EMBL/GenBank/DDBJ databases">
        <title>Freshwater and sediment microbial communities from various areas in North America, analyzing microbe dynamics in response to fracking.</title>
        <authorList>
            <person name="Lamendella R."/>
        </authorList>
    </citation>
    <scope>NUCLEOTIDE SEQUENCE [LARGE SCALE GENOMIC DNA]</scope>
    <source>
        <strain evidence="1 2">14_TX</strain>
    </source>
</reference>
<dbReference type="AlphaFoldDB" id="A0A366JP91"/>
<comment type="caution">
    <text evidence="1">The sequence shown here is derived from an EMBL/GenBank/DDBJ whole genome shotgun (WGS) entry which is preliminary data.</text>
</comment>
<accession>A0A366JP91</accession>
<dbReference type="EMBL" id="QNSF01000010">
    <property type="protein sequence ID" value="RBP89910.1"/>
    <property type="molecule type" value="Genomic_DNA"/>
</dbReference>
<dbReference type="Proteomes" id="UP000252731">
    <property type="component" value="Unassembled WGS sequence"/>
</dbReference>
<protein>
    <submittedName>
        <fullName evidence="1">Uncharacterized protein</fullName>
    </submittedName>
</protein>
<dbReference type="RefSeq" id="WP_243856231.1">
    <property type="nucleotide sequence ID" value="NZ_QNSF01000010.1"/>
</dbReference>
<name>A0A366JP91_CYTFI</name>
<gene>
    <name evidence="1" type="ORF">DFO70_11015</name>
</gene>
<evidence type="ECO:0000313" key="1">
    <source>
        <dbReference type="EMBL" id="RBP89910.1"/>
    </source>
</evidence>
<keyword evidence="2" id="KW-1185">Reference proteome</keyword>
<evidence type="ECO:0000313" key="2">
    <source>
        <dbReference type="Proteomes" id="UP000252731"/>
    </source>
</evidence>